<organism evidence="1">
    <name type="scientific">Rhizophora mucronata</name>
    <name type="common">Asiatic mangrove</name>
    <dbReference type="NCBI Taxonomy" id="61149"/>
    <lineage>
        <taxon>Eukaryota</taxon>
        <taxon>Viridiplantae</taxon>
        <taxon>Streptophyta</taxon>
        <taxon>Embryophyta</taxon>
        <taxon>Tracheophyta</taxon>
        <taxon>Spermatophyta</taxon>
        <taxon>Magnoliopsida</taxon>
        <taxon>eudicotyledons</taxon>
        <taxon>Gunneridae</taxon>
        <taxon>Pentapetalae</taxon>
        <taxon>rosids</taxon>
        <taxon>fabids</taxon>
        <taxon>Malpighiales</taxon>
        <taxon>Rhizophoraceae</taxon>
        <taxon>Rhizophora</taxon>
    </lineage>
</organism>
<sequence length="19" mass="2169">MHDPSLRGWSRVLSLLSTL</sequence>
<dbReference type="EMBL" id="GGEC01090167">
    <property type="protein sequence ID" value="MBX70651.1"/>
    <property type="molecule type" value="Transcribed_RNA"/>
</dbReference>
<accession>A0A2P2QUT7</accession>
<name>A0A2P2QUT7_RHIMU</name>
<evidence type="ECO:0000313" key="1">
    <source>
        <dbReference type="EMBL" id="MBX70651.1"/>
    </source>
</evidence>
<proteinExistence type="predicted"/>
<reference evidence="1" key="1">
    <citation type="submission" date="2018-02" db="EMBL/GenBank/DDBJ databases">
        <title>Rhizophora mucronata_Transcriptome.</title>
        <authorList>
            <person name="Meera S.P."/>
            <person name="Sreeshan A."/>
            <person name="Augustine A."/>
        </authorList>
    </citation>
    <scope>NUCLEOTIDE SEQUENCE</scope>
    <source>
        <tissue evidence="1">Leaf</tissue>
    </source>
</reference>
<protein>
    <submittedName>
        <fullName evidence="1">Uncharacterized protein</fullName>
    </submittedName>
</protein>
<dbReference type="AlphaFoldDB" id="A0A2P2QUT7"/>